<dbReference type="PROSITE" id="PS50304">
    <property type="entry name" value="TUDOR"/>
    <property type="match status" value="1"/>
</dbReference>
<feature type="non-terminal residue" evidence="2">
    <location>
        <position position="1"/>
    </location>
</feature>
<dbReference type="OrthoDB" id="6372126at2759"/>
<dbReference type="Proteomes" id="UP000326759">
    <property type="component" value="Unassembled WGS sequence"/>
</dbReference>
<dbReference type="Gene3D" id="2.30.30.140">
    <property type="match status" value="1"/>
</dbReference>
<feature type="domain" description="Tudor" evidence="1">
    <location>
        <begin position="90"/>
        <end position="149"/>
    </location>
</feature>
<gene>
    <name evidence="2" type="primary">tdrd5</name>
    <name evidence="2" type="ORF">Anas_01615</name>
</gene>
<dbReference type="PANTHER" id="PTHR22948:SF76">
    <property type="entry name" value="FI20010P1-RELATED"/>
    <property type="match status" value="1"/>
</dbReference>
<dbReference type="AlphaFoldDB" id="A0A5N5SY28"/>
<evidence type="ECO:0000313" key="3">
    <source>
        <dbReference type="Proteomes" id="UP000326759"/>
    </source>
</evidence>
<proteinExistence type="predicted"/>
<sequence length="183" mass="21239">GFYDAYAKEFEPFSSPEDLKNLLENEKGFFNFTRQHGKIFVTAGAFYQKFWVIKRGKDNSEALDEMMDRMLEFYGGEIGKRFLIPKENTPNIPGSPVVALYPQDMNFYRAIVISREDVQNVKIFYIDYGTNDSVSLYSLYYLHRKFFDLPAQAIKCSLHGIRPVNKKTSWPKSDTPTIFEHGS</sequence>
<dbReference type="SUPFAM" id="SSF63748">
    <property type="entry name" value="Tudor/PWWP/MBT"/>
    <property type="match status" value="1"/>
</dbReference>
<evidence type="ECO:0000259" key="1">
    <source>
        <dbReference type="PROSITE" id="PS50304"/>
    </source>
</evidence>
<name>A0A5N5SY28_9CRUS</name>
<organism evidence="2 3">
    <name type="scientific">Armadillidium nasatum</name>
    <dbReference type="NCBI Taxonomy" id="96803"/>
    <lineage>
        <taxon>Eukaryota</taxon>
        <taxon>Metazoa</taxon>
        <taxon>Ecdysozoa</taxon>
        <taxon>Arthropoda</taxon>
        <taxon>Crustacea</taxon>
        <taxon>Multicrustacea</taxon>
        <taxon>Malacostraca</taxon>
        <taxon>Eumalacostraca</taxon>
        <taxon>Peracarida</taxon>
        <taxon>Isopoda</taxon>
        <taxon>Oniscidea</taxon>
        <taxon>Crinocheta</taxon>
        <taxon>Armadillidiidae</taxon>
        <taxon>Armadillidium</taxon>
    </lineage>
</organism>
<reference evidence="2 3" key="1">
    <citation type="journal article" date="2019" name="PLoS Biol.">
        <title>Sex chromosomes control vertical transmission of feminizing Wolbachia symbionts in an isopod.</title>
        <authorList>
            <person name="Becking T."/>
            <person name="Chebbi M.A."/>
            <person name="Giraud I."/>
            <person name="Moumen B."/>
            <person name="Laverre T."/>
            <person name="Caubet Y."/>
            <person name="Peccoud J."/>
            <person name="Gilbert C."/>
            <person name="Cordaux R."/>
        </authorList>
    </citation>
    <scope>NUCLEOTIDE SEQUENCE [LARGE SCALE GENOMIC DNA]</scope>
    <source>
        <strain evidence="2">ANa2</strain>
        <tissue evidence="2">Whole body excluding digestive tract and cuticle</tissue>
    </source>
</reference>
<dbReference type="PANTHER" id="PTHR22948">
    <property type="entry name" value="TUDOR DOMAIN CONTAINING PROTEIN"/>
    <property type="match status" value="1"/>
</dbReference>
<keyword evidence="3" id="KW-1185">Reference proteome</keyword>
<dbReference type="Pfam" id="PF00567">
    <property type="entry name" value="TUDOR"/>
    <property type="match status" value="1"/>
</dbReference>
<dbReference type="SMART" id="SM00333">
    <property type="entry name" value="TUDOR"/>
    <property type="match status" value="1"/>
</dbReference>
<dbReference type="EMBL" id="SEYY01019143">
    <property type="protein sequence ID" value="KAB7498599.1"/>
    <property type="molecule type" value="Genomic_DNA"/>
</dbReference>
<dbReference type="InterPro" id="IPR002999">
    <property type="entry name" value="Tudor"/>
</dbReference>
<evidence type="ECO:0000313" key="2">
    <source>
        <dbReference type="EMBL" id="KAB7498599.1"/>
    </source>
</evidence>
<protein>
    <submittedName>
        <fullName evidence="2">Tudor domain-containing protein 5</fullName>
    </submittedName>
</protein>
<comment type="caution">
    <text evidence="2">The sequence shown here is derived from an EMBL/GenBank/DDBJ whole genome shotgun (WGS) entry which is preliminary data.</text>
</comment>
<accession>A0A5N5SY28</accession>
<dbReference type="InterPro" id="IPR050621">
    <property type="entry name" value="Tudor_domain_containing"/>
</dbReference>